<proteinExistence type="predicted"/>
<dbReference type="STRING" id="861299.J421_2552"/>
<dbReference type="SUPFAM" id="SSF56784">
    <property type="entry name" value="HAD-like"/>
    <property type="match status" value="1"/>
</dbReference>
<name>W0RG53_9BACT</name>
<sequence>MTAGDRLVLFDIDGTLLWGDGVGRRAMEGALTRVFGSTGDPRYRYDGKTDIQIARELMRQEGHADHAIDARLDELFALYLAGLREELASGTRHVRRLPGVGELLDALERRSDVVLGLLTGNVAEGAAAKLHAAGIDFSRFRVNAFGSDHEHRPRLPEIAQRRARESLGVDLTGHAIVVIGDTPADIDCARSVGARTIAVATGRYSVEELAAHGPSAVFADLSDTDAVIAAIMG</sequence>
<protein>
    <recommendedName>
        <fullName evidence="3">Haloacid dehalogenase domain protein hydrolase</fullName>
    </recommendedName>
</protein>
<dbReference type="RefSeq" id="WP_025411564.1">
    <property type="nucleotide sequence ID" value="NZ_CP007128.1"/>
</dbReference>
<keyword evidence="2" id="KW-1185">Reference proteome</keyword>
<dbReference type="KEGG" id="gba:J421_2552"/>
<dbReference type="InterPro" id="IPR023214">
    <property type="entry name" value="HAD_sf"/>
</dbReference>
<dbReference type="PANTHER" id="PTHR43885">
    <property type="entry name" value="HALOACID DEHALOGENASE-LIKE HYDROLASE"/>
    <property type="match status" value="1"/>
</dbReference>
<dbReference type="Proteomes" id="UP000019151">
    <property type="component" value="Chromosome"/>
</dbReference>
<dbReference type="Gene3D" id="1.10.150.240">
    <property type="entry name" value="Putative phosphatase, domain 2"/>
    <property type="match status" value="1"/>
</dbReference>
<evidence type="ECO:0000313" key="1">
    <source>
        <dbReference type="EMBL" id="AHG90089.1"/>
    </source>
</evidence>
<dbReference type="SFLD" id="SFLDS00003">
    <property type="entry name" value="Haloacid_Dehalogenase"/>
    <property type="match status" value="1"/>
</dbReference>
<dbReference type="EMBL" id="CP007128">
    <property type="protein sequence ID" value="AHG90089.1"/>
    <property type="molecule type" value="Genomic_DNA"/>
</dbReference>
<evidence type="ECO:0008006" key="3">
    <source>
        <dbReference type="Google" id="ProtNLM"/>
    </source>
</evidence>
<accession>W0RG53</accession>
<dbReference type="AlphaFoldDB" id="W0RG53"/>
<dbReference type="PANTHER" id="PTHR43885:SF1">
    <property type="entry name" value="SUPERFAMILY HYDROLASE, PUTATIVE (AFU_ORTHOLOGUE AFUA_4G13290)-RELATED"/>
    <property type="match status" value="1"/>
</dbReference>
<dbReference type="OrthoDB" id="9797743at2"/>
<dbReference type="InterPro" id="IPR036412">
    <property type="entry name" value="HAD-like_sf"/>
</dbReference>
<dbReference type="Gene3D" id="3.40.50.1000">
    <property type="entry name" value="HAD superfamily/HAD-like"/>
    <property type="match status" value="1"/>
</dbReference>
<dbReference type="eggNOG" id="COG0546">
    <property type="taxonomic scope" value="Bacteria"/>
</dbReference>
<evidence type="ECO:0000313" key="2">
    <source>
        <dbReference type="Proteomes" id="UP000019151"/>
    </source>
</evidence>
<reference evidence="1 2" key="1">
    <citation type="journal article" date="2014" name="Genome Announc.">
        <title>Genome Sequence and Methylome of Soil Bacterium Gemmatirosa kalamazoonensis KBS708T, a Member of the Rarely Cultivated Gemmatimonadetes Phylum.</title>
        <authorList>
            <person name="Debruyn J.M."/>
            <person name="Radosevich M."/>
            <person name="Wommack K.E."/>
            <person name="Polson S.W."/>
            <person name="Hauser L.J."/>
            <person name="Fawaz M.N."/>
            <person name="Korlach J."/>
            <person name="Tsai Y.C."/>
        </authorList>
    </citation>
    <scope>NUCLEOTIDE SEQUENCE [LARGE SCALE GENOMIC DNA]</scope>
    <source>
        <strain evidence="1 2">KBS708</strain>
    </source>
</reference>
<gene>
    <name evidence="1" type="ORF">J421_2552</name>
</gene>
<dbReference type="SFLD" id="SFLDG01129">
    <property type="entry name" value="C1.5:_HAD__Beta-PGM__Phosphata"/>
    <property type="match status" value="1"/>
</dbReference>
<dbReference type="InterPro" id="IPR023198">
    <property type="entry name" value="PGP-like_dom2"/>
</dbReference>
<organism evidence="1 2">
    <name type="scientific">Gemmatirosa kalamazoonensis</name>
    <dbReference type="NCBI Taxonomy" id="861299"/>
    <lineage>
        <taxon>Bacteria</taxon>
        <taxon>Pseudomonadati</taxon>
        <taxon>Gemmatimonadota</taxon>
        <taxon>Gemmatimonadia</taxon>
        <taxon>Gemmatimonadales</taxon>
        <taxon>Gemmatimonadaceae</taxon>
        <taxon>Gemmatirosa</taxon>
    </lineage>
</organism>
<dbReference type="InParanoid" id="W0RG53"/>
<dbReference type="HOGENOM" id="CLU_045011_18_0_0"/>
<dbReference type="Pfam" id="PF13242">
    <property type="entry name" value="Hydrolase_like"/>
    <property type="match status" value="1"/>
</dbReference>